<feature type="region of interest" description="Disordered" evidence="1">
    <location>
        <begin position="283"/>
        <end position="308"/>
    </location>
</feature>
<dbReference type="AlphaFoldDB" id="A0A0D3IA26"/>
<organism evidence="2 3">
    <name type="scientific">Emiliania huxleyi (strain CCMP1516)</name>
    <dbReference type="NCBI Taxonomy" id="280463"/>
    <lineage>
        <taxon>Eukaryota</taxon>
        <taxon>Haptista</taxon>
        <taxon>Haptophyta</taxon>
        <taxon>Prymnesiophyceae</taxon>
        <taxon>Isochrysidales</taxon>
        <taxon>Noelaerhabdaceae</taxon>
        <taxon>Emiliania</taxon>
    </lineage>
</organism>
<feature type="compositionally biased region" description="Low complexity" evidence="1">
    <location>
        <begin position="239"/>
        <end position="257"/>
    </location>
</feature>
<evidence type="ECO:0000313" key="3">
    <source>
        <dbReference type="Proteomes" id="UP000013827"/>
    </source>
</evidence>
<feature type="compositionally biased region" description="Basic and acidic residues" evidence="1">
    <location>
        <begin position="223"/>
        <end position="232"/>
    </location>
</feature>
<protein>
    <recommendedName>
        <fullName evidence="4">RecQ mediated genome instability protein 1 N-terminal domain-containing protein</fullName>
    </recommendedName>
</protein>
<name>A0A0D3IA26_EMIH1</name>
<feature type="region of interest" description="Disordered" evidence="1">
    <location>
        <begin position="220"/>
        <end position="260"/>
    </location>
</feature>
<sequence length="308" mass="34095">MSPFVQIPVGEHPQLDDDEGEDELLPAPPDRLESITSSRLWWSVDGIKNLIQPSTIDLVPAPAAPSAAPDYGSIVLKIDSLMSHVRGEHILSNLKYFEMNVSVMARASGSDTPIPYTKDKVSVALVTEDGLPLIRLLSDEDRQFVQLVGPDGVELREAGPVDVQPDGQVFFRLRLGKRMISSNFGKRLRLLVFLNVEQETLQEFPNLSVVSPPFVAKTRLRNPKPEKKEKEAGSSTWRSPLPVLPTGTPTTGSSRPGVVHDPVTYQVSALVQRLVELEKRVRELEQQRQPEDRPAKQAKSETWATASA</sequence>
<evidence type="ECO:0000256" key="1">
    <source>
        <dbReference type="SAM" id="MobiDB-lite"/>
    </source>
</evidence>
<dbReference type="Proteomes" id="UP000013827">
    <property type="component" value="Unassembled WGS sequence"/>
</dbReference>
<reference evidence="3" key="1">
    <citation type="journal article" date="2013" name="Nature">
        <title>Pan genome of the phytoplankton Emiliania underpins its global distribution.</title>
        <authorList>
            <person name="Read B.A."/>
            <person name="Kegel J."/>
            <person name="Klute M.J."/>
            <person name="Kuo A."/>
            <person name="Lefebvre S.C."/>
            <person name="Maumus F."/>
            <person name="Mayer C."/>
            <person name="Miller J."/>
            <person name="Monier A."/>
            <person name="Salamov A."/>
            <person name="Young J."/>
            <person name="Aguilar M."/>
            <person name="Claverie J.M."/>
            <person name="Frickenhaus S."/>
            <person name="Gonzalez K."/>
            <person name="Herman E.K."/>
            <person name="Lin Y.C."/>
            <person name="Napier J."/>
            <person name="Ogata H."/>
            <person name="Sarno A.F."/>
            <person name="Shmutz J."/>
            <person name="Schroeder D."/>
            <person name="de Vargas C."/>
            <person name="Verret F."/>
            <person name="von Dassow P."/>
            <person name="Valentin K."/>
            <person name="Van de Peer Y."/>
            <person name="Wheeler G."/>
            <person name="Dacks J.B."/>
            <person name="Delwiche C.F."/>
            <person name="Dyhrman S.T."/>
            <person name="Glockner G."/>
            <person name="John U."/>
            <person name="Richards T."/>
            <person name="Worden A.Z."/>
            <person name="Zhang X."/>
            <person name="Grigoriev I.V."/>
            <person name="Allen A.E."/>
            <person name="Bidle K."/>
            <person name="Borodovsky M."/>
            <person name="Bowler C."/>
            <person name="Brownlee C."/>
            <person name="Cock J.M."/>
            <person name="Elias M."/>
            <person name="Gladyshev V.N."/>
            <person name="Groth M."/>
            <person name="Guda C."/>
            <person name="Hadaegh A."/>
            <person name="Iglesias-Rodriguez M.D."/>
            <person name="Jenkins J."/>
            <person name="Jones B.M."/>
            <person name="Lawson T."/>
            <person name="Leese F."/>
            <person name="Lindquist E."/>
            <person name="Lobanov A."/>
            <person name="Lomsadze A."/>
            <person name="Malik S.B."/>
            <person name="Marsh M.E."/>
            <person name="Mackinder L."/>
            <person name="Mock T."/>
            <person name="Mueller-Roeber B."/>
            <person name="Pagarete A."/>
            <person name="Parker M."/>
            <person name="Probert I."/>
            <person name="Quesneville H."/>
            <person name="Raines C."/>
            <person name="Rensing S.A."/>
            <person name="Riano-Pachon D.M."/>
            <person name="Richier S."/>
            <person name="Rokitta S."/>
            <person name="Shiraiwa Y."/>
            <person name="Soanes D.M."/>
            <person name="van der Giezen M."/>
            <person name="Wahlund T.M."/>
            <person name="Williams B."/>
            <person name="Wilson W."/>
            <person name="Wolfe G."/>
            <person name="Wurch L.L."/>
        </authorList>
    </citation>
    <scope>NUCLEOTIDE SEQUENCE</scope>
</reference>
<evidence type="ECO:0000313" key="2">
    <source>
        <dbReference type="EnsemblProtists" id="EOD08111"/>
    </source>
</evidence>
<feature type="region of interest" description="Disordered" evidence="1">
    <location>
        <begin position="1"/>
        <end position="29"/>
    </location>
</feature>
<proteinExistence type="predicted"/>
<dbReference type="GeneID" id="17254301"/>
<dbReference type="HOGENOM" id="CLU_917005_0_0_1"/>
<dbReference type="KEGG" id="ehx:EMIHUDRAFT_438359"/>
<evidence type="ECO:0008006" key="4">
    <source>
        <dbReference type="Google" id="ProtNLM"/>
    </source>
</evidence>
<keyword evidence="3" id="KW-1185">Reference proteome</keyword>
<accession>A0A0D3IA26</accession>
<feature type="compositionally biased region" description="Basic and acidic residues" evidence="1">
    <location>
        <begin position="283"/>
        <end position="299"/>
    </location>
</feature>
<dbReference type="EnsemblProtists" id="EOD08111">
    <property type="protein sequence ID" value="EOD08111"/>
    <property type="gene ID" value="EMIHUDRAFT_438359"/>
</dbReference>
<dbReference type="PaxDb" id="2903-EOD08111"/>
<reference evidence="2" key="2">
    <citation type="submission" date="2024-10" db="UniProtKB">
        <authorList>
            <consortium name="EnsemblProtists"/>
        </authorList>
    </citation>
    <scope>IDENTIFICATION</scope>
</reference>
<dbReference type="RefSeq" id="XP_005760540.1">
    <property type="nucleotide sequence ID" value="XM_005760483.1"/>
</dbReference>